<name>A0ACB8A4E3_9AGAM</name>
<dbReference type="EMBL" id="MU267849">
    <property type="protein sequence ID" value="KAH7908066.1"/>
    <property type="molecule type" value="Genomic_DNA"/>
</dbReference>
<comment type="caution">
    <text evidence="1">The sequence shown here is derived from an EMBL/GenBank/DDBJ whole genome shotgun (WGS) entry which is preliminary data.</text>
</comment>
<evidence type="ECO:0000313" key="1">
    <source>
        <dbReference type="EMBL" id="KAH7908066.1"/>
    </source>
</evidence>
<reference evidence="1" key="1">
    <citation type="journal article" date="2021" name="New Phytol.">
        <title>Evolutionary innovations through gain and loss of genes in the ectomycorrhizal Boletales.</title>
        <authorList>
            <person name="Wu G."/>
            <person name="Miyauchi S."/>
            <person name="Morin E."/>
            <person name="Kuo A."/>
            <person name="Drula E."/>
            <person name="Varga T."/>
            <person name="Kohler A."/>
            <person name="Feng B."/>
            <person name="Cao Y."/>
            <person name="Lipzen A."/>
            <person name="Daum C."/>
            <person name="Hundley H."/>
            <person name="Pangilinan J."/>
            <person name="Johnson J."/>
            <person name="Barry K."/>
            <person name="LaButti K."/>
            <person name="Ng V."/>
            <person name="Ahrendt S."/>
            <person name="Min B."/>
            <person name="Choi I.G."/>
            <person name="Park H."/>
            <person name="Plett J.M."/>
            <person name="Magnuson J."/>
            <person name="Spatafora J.W."/>
            <person name="Nagy L.G."/>
            <person name="Henrissat B."/>
            <person name="Grigoriev I.V."/>
            <person name="Yang Z.L."/>
            <person name="Xu J."/>
            <person name="Martin F.M."/>
        </authorList>
    </citation>
    <scope>NUCLEOTIDE SEQUENCE</scope>
    <source>
        <strain evidence="1">ATCC 28755</strain>
    </source>
</reference>
<accession>A0ACB8A4E3</accession>
<protein>
    <submittedName>
        <fullName evidence="1">WD40-repeat-containing domain protein</fullName>
    </submittedName>
</protein>
<keyword evidence="2" id="KW-1185">Reference proteome</keyword>
<sequence>MSPYVKLCTLTTGHSDSVNCLAFSPCGSYLVSGGDDSALIIWRVSDGAMLYSLEFKSAVTAVLWHPLLKDAVVLGCRDGVVLRAKDFDLTHFSGKRINLGVAAPVHCLDFDRFRKQLAIGIGHVVRITKEGLDGNFERSFKLPEPEGRVSAITAADDHVIRSRSLHFHEEGRMLIVTYLNHGIVAWNVDEQTQVWYISPTPEAPQLGGSSINLDKSLLIAHTFHSGLYMYLLGQTAPTRVLPYNGNQENRHTLAVAFVHSGAAVVSGADDGDVCIWRTQDGSLFQVLSHGGDLIQAIATFEGASSYIASGSALTGQNTYINIWRAQIHHLRSTSKDVHMAPVANHRRFPELNRRSIVFAVFLGMCAFYMRFLLGGDSTWITLRSLFQLVLLVVESIRRSLEVAEQCLMQWYTWVFSESPGPRLP</sequence>
<gene>
    <name evidence="1" type="ORF">BJ138DRAFT_1158524</name>
</gene>
<proteinExistence type="predicted"/>
<dbReference type="Proteomes" id="UP000790377">
    <property type="component" value="Unassembled WGS sequence"/>
</dbReference>
<organism evidence="1 2">
    <name type="scientific">Hygrophoropsis aurantiaca</name>
    <dbReference type="NCBI Taxonomy" id="72124"/>
    <lineage>
        <taxon>Eukaryota</taxon>
        <taxon>Fungi</taxon>
        <taxon>Dikarya</taxon>
        <taxon>Basidiomycota</taxon>
        <taxon>Agaricomycotina</taxon>
        <taxon>Agaricomycetes</taxon>
        <taxon>Agaricomycetidae</taxon>
        <taxon>Boletales</taxon>
        <taxon>Coniophorineae</taxon>
        <taxon>Hygrophoropsidaceae</taxon>
        <taxon>Hygrophoropsis</taxon>
    </lineage>
</organism>
<evidence type="ECO:0000313" key="2">
    <source>
        <dbReference type="Proteomes" id="UP000790377"/>
    </source>
</evidence>